<gene>
    <name evidence="3" type="ordered locus">Cst_c01960</name>
</gene>
<sequence length="144" mass="15854">MTESFGLDSAKIRLIFSILGIIQLILTPVAGIVVDRYNYGFINGLILGNVLSGAFLLVFALTHLPFVAVLTMIISSGLGVFHSIGYDVMMAMISENRFRATIYSGMMAVWNGMFIIGLMPPPVYNLNPLLTQNLLKTKNYVFSL</sequence>
<feature type="transmembrane region" description="Helical" evidence="2">
    <location>
        <begin position="66"/>
        <end position="88"/>
    </location>
</feature>
<dbReference type="InterPro" id="IPR011701">
    <property type="entry name" value="MFS"/>
</dbReference>
<dbReference type="eggNOG" id="ENOG50343FM">
    <property type="taxonomic scope" value="Bacteria"/>
</dbReference>
<keyword evidence="2" id="KW-0812">Transmembrane</keyword>
<dbReference type="EMBL" id="CP004044">
    <property type="protein sequence ID" value="AGC67221.1"/>
    <property type="molecule type" value="Genomic_DNA"/>
</dbReference>
<name>L7VL73_THES1</name>
<keyword evidence="2" id="KW-0472">Membrane</keyword>
<dbReference type="AlphaFoldDB" id="L7VL73"/>
<dbReference type="Proteomes" id="UP000011220">
    <property type="component" value="Chromosome"/>
</dbReference>
<dbReference type="KEGG" id="css:Cst_c01960"/>
<evidence type="ECO:0000256" key="2">
    <source>
        <dbReference type="SAM" id="Phobius"/>
    </source>
</evidence>
<organism evidence="3 4">
    <name type="scientific">Thermoclostridium stercorarium (strain ATCC 35414 / DSM 8532 / NCIMB 11754)</name>
    <name type="common">Clostridium stercorarium</name>
    <dbReference type="NCBI Taxonomy" id="1121335"/>
    <lineage>
        <taxon>Bacteria</taxon>
        <taxon>Bacillati</taxon>
        <taxon>Bacillota</taxon>
        <taxon>Clostridia</taxon>
        <taxon>Eubacteriales</taxon>
        <taxon>Oscillospiraceae</taxon>
        <taxon>Thermoclostridium</taxon>
    </lineage>
</organism>
<proteinExistence type="predicted"/>
<accession>L7VL73</accession>
<dbReference type="SUPFAM" id="SSF103473">
    <property type="entry name" value="MFS general substrate transporter"/>
    <property type="match status" value="1"/>
</dbReference>
<protein>
    <submittedName>
        <fullName evidence="3">Transporter, major facilitator family</fullName>
    </submittedName>
</protein>
<keyword evidence="2" id="KW-1133">Transmembrane helix</keyword>
<dbReference type="Gene3D" id="1.20.1250.20">
    <property type="entry name" value="MFS general substrate transporter like domains"/>
    <property type="match status" value="1"/>
</dbReference>
<evidence type="ECO:0000256" key="1">
    <source>
        <dbReference type="ARBA" id="ARBA00004651"/>
    </source>
</evidence>
<feature type="transmembrane region" description="Helical" evidence="2">
    <location>
        <begin position="12"/>
        <end position="34"/>
    </location>
</feature>
<dbReference type="GO" id="GO:0005886">
    <property type="term" value="C:plasma membrane"/>
    <property type="evidence" value="ECO:0007669"/>
    <property type="project" value="UniProtKB-SubCell"/>
</dbReference>
<comment type="subcellular location">
    <subcellularLocation>
        <location evidence="1">Cell membrane</location>
        <topology evidence="1">Multi-pass membrane protein</topology>
    </subcellularLocation>
</comment>
<dbReference type="InterPro" id="IPR036259">
    <property type="entry name" value="MFS_trans_sf"/>
</dbReference>
<dbReference type="STRING" id="1121335.Cst_c01960"/>
<feature type="transmembrane region" description="Helical" evidence="2">
    <location>
        <begin position="41"/>
        <end position="60"/>
    </location>
</feature>
<dbReference type="Pfam" id="PF07690">
    <property type="entry name" value="MFS_1"/>
    <property type="match status" value="1"/>
</dbReference>
<keyword evidence="4" id="KW-1185">Reference proteome</keyword>
<reference evidence="3 4" key="1">
    <citation type="journal article" date="2013" name="Genome Announc.">
        <title>Complete genome sequence of Clostridium stercorarium subsp. stercorarium strain DSM 8532, a thermophilic degrader of plant cell wall fibers.</title>
        <authorList>
            <person name="Poehlein A."/>
            <person name="Zverlov V.V."/>
            <person name="Daniel R."/>
            <person name="Schwarz W.H."/>
            <person name="Liebl W."/>
        </authorList>
    </citation>
    <scope>NUCLEOTIDE SEQUENCE [LARGE SCALE GENOMIC DNA]</scope>
    <source>
        <strain evidence="4">ATCC 35414 / DSM 8532 / NCIMB 11754</strain>
    </source>
</reference>
<evidence type="ECO:0000313" key="3">
    <source>
        <dbReference type="EMBL" id="AGC67221.1"/>
    </source>
</evidence>
<evidence type="ECO:0000313" key="4">
    <source>
        <dbReference type="Proteomes" id="UP000011220"/>
    </source>
</evidence>
<feature type="transmembrane region" description="Helical" evidence="2">
    <location>
        <begin position="100"/>
        <end position="119"/>
    </location>
</feature>
<dbReference type="GO" id="GO:0022857">
    <property type="term" value="F:transmembrane transporter activity"/>
    <property type="evidence" value="ECO:0007669"/>
    <property type="project" value="InterPro"/>
</dbReference>